<feature type="domain" description="UspA" evidence="10">
    <location>
        <begin position="157"/>
        <end position="301"/>
    </location>
</feature>
<evidence type="ECO:0000256" key="7">
    <source>
        <dbReference type="ARBA" id="ARBA00023014"/>
    </source>
</evidence>
<dbReference type="PANTHER" id="PTHR11601:SF34">
    <property type="entry name" value="CYSTEINE DESULFURASE"/>
    <property type="match status" value="1"/>
</dbReference>
<dbReference type="InterPro" id="IPR015421">
    <property type="entry name" value="PyrdxlP-dep_Trfase_major"/>
</dbReference>
<evidence type="ECO:0000259" key="9">
    <source>
        <dbReference type="Pfam" id="PF00266"/>
    </source>
</evidence>
<dbReference type="SUPFAM" id="SSF52402">
    <property type="entry name" value="Adenine nucleotide alpha hydrolases-like"/>
    <property type="match status" value="2"/>
</dbReference>
<dbReference type="Gene3D" id="3.40.50.12370">
    <property type="match status" value="1"/>
</dbReference>
<dbReference type="InterPro" id="IPR006015">
    <property type="entry name" value="Universal_stress_UspA"/>
</dbReference>
<comment type="similarity">
    <text evidence="2">Belongs to the class-V pyridoxal-phosphate-dependent aminotransferase family. NifS/IscS subfamily.</text>
</comment>
<evidence type="ECO:0000256" key="3">
    <source>
        <dbReference type="ARBA" id="ARBA00012239"/>
    </source>
</evidence>
<evidence type="ECO:0000256" key="8">
    <source>
        <dbReference type="RuleBase" id="RU004504"/>
    </source>
</evidence>
<organism evidence="11 12">
    <name type="scientific">Durusdinium trenchii</name>
    <dbReference type="NCBI Taxonomy" id="1381693"/>
    <lineage>
        <taxon>Eukaryota</taxon>
        <taxon>Sar</taxon>
        <taxon>Alveolata</taxon>
        <taxon>Dinophyceae</taxon>
        <taxon>Suessiales</taxon>
        <taxon>Symbiodiniaceae</taxon>
        <taxon>Durusdinium</taxon>
    </lineage>
</organism>
<keyword evidence="4" id="KW-0479">Metal-binding</keyword>
<evidence type="ECO:0000313" key="11">
    <source>
        <dbReference type="EMBL" id="CAK9015008.1"/>
    </source>
</evidence>
<evidence type="ECO:0000256" key="1">
    <source>
        <dbReference type="ARBA" id="ARBA00001933"/>
    </source>
</evidence>
<dbReference type="Proteomes" id="UP001642464">
    <property type="component" value="Unassembled WGS sequence"/>
</dbReference>
<dbReference type="PROSITE" id="PS00595">
    <property type="entry name" value="AA_TRANSFER_CLASS_5"/>
    <property type="match status" value="1"/>
</dbReference>
<dbReference type="InterPro" id="IPR015422">
    <property type="entry name" value="PyrdxlP-dep_Trfase_small"/>
</dbReference>
<protein>
    <recommendedName>
        <fullName evidence="3">cysteine desulfurase</fullName>
        <ecNumber evidence="3">2.8.1.7</ecNumber>
    </recommendedName>
</protein>
<sequence>MSGIKRILVGVDLVGEPPVAPSPTQWAIEQALQAAQTLDAEVTFMTVLDGPPVDTEAIVTDEQETLDRQGHAEQLHRELVSQASARSVTAHSQIVFGRSWYEMIRAVLRDQFDLVVVGTREHGPAHRMLFGSTAVKLFRKCPCPVWVTRPDANPDKQTVLAAHDFSDVGDEVLNAAICMAQVIDGRLMVLHAAETPLRASLVRTECPQDEIDAYVSKVRSEAEAELQKRLAMTDFRTVQAGTKIEVTTGKPELAIEKAIEEEEVDILVMGTSGRGGVPGFFLGNTAERLLPTLTCSVLAIKPAGFHCPVFDAMRPWWTDRAANPASTSHQCGLSAAAAIDEARGEIANALNADPSEVIFTSGATEANNLALKGCIGDRPEGTHLIVNAGEHRAVLDPARRLARRGARLDVVPLTSTGLVTVQAIEESLVPETSLVSVMLANNEVGSINPVAQIAEAAHSAGALVHCDASQAVGKIPVDVRELGVDLLSFTAHKLYGPPGIGALVVRRRHRPVRLTPLFDGGGHEQGRRSGTLPTPLVIGFAAAVRLAVAERERETHRIRGLRDRLWASLCGWRSDLRRNGEPEQGLPGNLNVTIPAVDGEALLVRLRESQLAISSGAACTSANPEPSHVLRAMGLREPEARASVRFGIGRFNTTAEIDRAVQILRGCVDALS</sequence>
<name>A0ABP0JKY5_9DINO</name>
<dbReference type="Gene3D" id="3.90.1150.10">
    <property type="entry name" value="Aspartate Aminotransferase, domain 1"/>
    <property type="match status" value="1"/>
</dbReference>
<dbReference type="Pfam" id="PF00582">
    <property type="entry name" value="Usp"/>
    <property type="match status" value="2"/>
</dbReference>
<gene>
    <name evidence="11" type="ORF">SCF082_LOCUS12570</name>
</gene>
<proteinExistence type="inferred from homology"/>
<evidence type="ECO:0000256" key="4">
    <source>
        <dbReference type="ARBA" id="ARBA00022723"/>
    </source>
</evidence>
<dbReference type="PANTHER" id="PTHR11601">
    <property type="entry name" value="CYSTEINE DESULFURYLASE FAMILY MEMBER"/>
    <property type="match status" value="1"/>
</dbReference>
<dbReference type="PRINTS" id="PR01438">
    <property type="entry name" value="UNVRSLSTRESS"/>
</dbReference>
<evidence type="ECO:0000256" key="5">
    <source>
        <dbReference type="ARBA" id="ARBA00022898"/>
    </source>
</evidence>
<evidence type="ECO:0000313" key="12">
    <source>
        <dbReference type="Proteomes" id="UP001642464"/>
    </source>
</evidence>
<dbReference type="InterPro" id="IPR000192">
    <property type="entry name" value="Aminotrans_V_dom"/>
</dbReference>
<keyword evidence="12" id="KW-1185">Reference proteome</keyword>
<dbReference type="InterPro" id="IPR006016">
    <property type="entry name" value="UspA"/>
</dbReference>
<feature type="domain" description="UspA" evidence="10">
    <location>
        <begin position="4"/>
        <end position="149"/>
    </location>
</feature>
<dbReference type="Pfam" id="PF00266">
    <property type="entry name" value="Aminotran_5"/>
    <property type="match status" value="1"/>
</dbReference>
<reference evidence="11 12" key="1">
    <citation type="submission" date="2024-02" db="EMBL/GenBank/DDBJ databases">
        <authorList>
            <person name="Chen Y."/>
            <person name="Shah S."/>
            <person name="Dougan E. K."/>
            <person name="Thang M."/>
            <person name="Chan C."/>
        </authorList>
    </citation>
    <scope>NUCLEOTIDE SEQUENCE [LARGE SCALE GENOMIC DNA]</scope>
</reference>
<keyword evidence="7" id="KW-0411">Iron-sulfur</keyword>
<evidence type="ECO:0000256" key="2">
    <source>
        <dbReference type="ARBA" id="ARBA00006490"/>
    </source>
</evidence>
<dbReference type="CDD" id="cd00293">
    <property type="entry name" value="USP-like"/>
    <property type="match status" value="1"/>
</dbReference>
<feature type="domain" description="Aminotransferase class V" evidence="9">
    <location>
        <begin position="308"/>
        <end position="659"/>
    </location>
</feature>
<keyword evidence="5" id="KW-0663">Pyridoxal phosphate</keyword>
<dbReference type="SUPFAM" id="SSF53383">
    <property type="entry name" value="PLP-dependent transferases"/>
    <property type="match status" value="1"/>
</dbReference>
<keyword evidence="6" id="KW-0408">Iron</keyword>
<evidence type="ECO:0000259" key="10">
    <source>
        <dbReference type="Pfam" id="PF00582"/>
    </source>
</evidence>
<dbReference type="InterPro" id="IPR020578">
    <property type="entry name" value="Aminotrans_V_PyrdxlP_BS"/>
</dbReference>
<accession>A0ABP0JKY5</accession>
<dbReference type="InterPro" id="IPR015424">
    <property type="entry name" value="PyrdxlP-dep_Trfase"/>
</dbReference>
<dbReference type="EMBL" id="CAXAMM010007673">
    <property type="protein sequence ID" value="CAK9015008.1"/>
    <property type="molecule type" value="Genomic_DNA"/>
</dbReference>
<comment type="cofactor">
    <cofactor evidence="1 8">
        <name>pyridoxal 5'-phosphate</name>
        <dbReference type="ChEBI" id="CHEBI:597326"/>
    </cofactor>
</comment>
<evidence type="ECO:0000256" key="6">
    <source>
        <dbReference type="ARBA" id="ARBA00023004"/>
    </source>
</evidence>
<dbReference type="EC" id="2.8.1.7" evidence="3"/>
<comment type="caution">
    <text evidence="11">The sequence shown here is derived from an EMBL/GenBank/DDBJ whole genome shotgun (WGS) entry which is preliminary data.</text>
</comment>
<dbReference type="Gene3D" id="3.40.640.10">
    <property type="entry name" value="Type I PLP-dependent aspartate aminotransferase-like (Major domain)"/>
    <property type="match status" value="1"/>
</dbReference>